<evidence type="ECO:0000256" key="10">
    <source>
        <dbReference type="ARBA" id="ARBA00023152"/>
    </source>
</evidence>
<dbReference type="PANTHER" id="PTHR45770">
    <property type="entry name" value="ATP-DEPENDENT 6-PHOSPHOFRUCTOKINASE 1"/>
    <property type="match status" value="1"/>
</dbReference>
<organism evidence="13">
    <name type="scientific">Araucaria cunninghamii</name>
    <name type="common">Hoop pine</name>
    <name type="synonym">Moreton Bay pine</name>
    <dbReference type="NCBI Taxonomy" id="56994"/>
    <lineage>
        <taxon>Eukaryota</taxon>
        <taxon>Viridiplantae</taxon>
        <taxon>Streptophyta</taxon>
        <taxon>Embryophyta</taxon>
        <taxon>Tracheophyta</taxon>
        <taxon>Spermatophyta</taxon>
        <taxon>Pinopsida</taxon>
        <taxon>Pinidae</taxon>
        <taxon>Conifers II</taxon>
        <taxon>Araucariales</taxon>
        <taxon>Araucariaceae</taxon>
        <taxon>Araucaria</taxon>
    </lineage>
</organism>
<keyword evidence="9" id="KW-0460">Magnesium</keyword>
<feature type="domain" description="Phosphofructokinase" evidence="12">
    <location>
        <begin position="106"/>
        <end position="360"/>
    </location>
</feature>
<dbReference type="Gene3D" id="3.40.50.450">
    <property type="match status" value="1"/>
</dbReference>
<dbReference type="InterPro" id="IPR035966">
    <property type="entry name" value="PKF_sf"/>
</dbReference>
<keyword evidence="6" id="KW-0547">Nucleotide-binding</keyword>
<dbReference type="EMBL" id="GCKF01047418">
    <property type="protein sequence ID" value="JAG93266.1"/>
    <property type="molecule type" value="Transcribed_RNA"/>
</dbReference>
<keyword evidence="7" id="KW-0418">Kinase</keyword>
<dbReference type="GO" id="GO:0005737">
    <property type="term" value="C:cytoplasm"/>
    <property type="evidence" value="ECO:0007669"/>
    <property type="project" value="UniProtKB-ARBA"/>
</dbReference>
<dbReference type="PIRSF" id="PIRSF000534">
    <property type="entry name" value="PPi_PFK_TP0108"/>
    <property type="match status" value="1"/>
</dbReference>
<dbReference type="AlphaFoldDB" id="A0A0D6QSC0"/>
<dbReference type="UniPathway" id="UPA00109">
    <property type="reaction ID" value="UER00182"/>
</dbReference>
<dbReference type="SUPFAM" id="SSF53784">
    <property type="entry name" value="Phosphofructokinase"/>
    <property type="match status" value="1"/>
</dbReference>
<evidence type="ECO:0000256" key="1">
    <source>
        <dbReference type="ARBA" id="ARBA00001946"/>
    </source>
</evidence>
<evidence type="ECO:0000256" key="6">
    <source>
        <dbReference type="ARBA" id="ARBA00022741"/>
    </source>
</evidence>
<dbReference type="InterPro" id="IPR000023">
    <property type="entry name" value="Phosphofructokinase_dom"/>
</dbReference>
<reference evidence="13" key="1">
    <citation type="submission" date="2015-03" db="EMBL/GenBank/DDBJ databases">
        <title>A transcriptome of Araucaria cunninghamii, an australian fine timber species.</title>
        <authorList>
            <person name="Jing Yi C.J.Y."/>
            <person name="Yin San L.Y.S."/>
            <person name="Abdul Karim S.S."/>
            <person name="Wan Azmi N.N."/>
            <person name="Hercus R.R."/>
            <person name="Croft L.L."/>
        </authorList>
    </citation>
    <scope>NUCLEOTIDE SEQUENCE</scope>
    <source>
        <strain evidence="13">MI0301</strain>
        <tissue evidence="13">Leaf</tissue>
    </source>
</reference>
<comment type="catalytic activity">
    <reaction evidence="11">
        <text>beta-D-fructose 6-phosphate + ATP = beta-D-fructose 1,6-bisphosphate + ADP + H(+)</text>
        <dbReference type="Rhea" id="RHEA:16109"/>
        <dbReference type="ChEBI" id="CHEBI:15378"/>
        <dbReference type="ChEBI" id="CHEBI:30616"/>
        <dbReference type="ChEBI" id="CHEBI:32966"/>
        <dbReference type="ChEBI" id="CHEBI:57634"/>
        <dbReference type="ChEBI" id="CHEBI:456216"/>
        <dbReference type="EC" id="2.7.1.11"/>
    </reaction>
</comment>
<evidence type="ECO:0000256" key="9">
    <source>
        <dbReference type="ARBA" id="ARBA00022842"/>
    </source>
</evidence>
<evidence type="ECO:0000256" key="5">
    <source>
        <dbReference type="ARBA" id="ARBA00022723"/>
    </source>
</evidence>
<keyword evidence="4" id="KW-0808">Transferase</keyword>
<evidence type="ECO:0000256" key="3">
    <source>
        <dbReference type="ARBA" id="ARBA00022533"/>
    </source>
</evidence>
<dbReference type="Pfam" id="PF00365">
    <property type="entry name" value="PFK"/>
    <property type="match status" value="1"/>
</dbReference>
<dbReference type="InterPro" id="IPR022953">
    <property type="entry name" value="ATP_PFK"/>
</dbReference>
<keyword evidence="10" id="KW-0324">Glycolysis</keyword>
<keyword evidence="5" id="KW-0479">Metal-binding</keyword>
<evidence type="ECO:0000256" key="4">
    <source>
        <dbReference type="ARBA" id="ARBA00022679"/>
    </source>
</evidence>
<keyword evidence="8" id="KW-0067">ATP-binding</keyword>
<dbReference type="InterPro" id="IPR012004">
    <property type="entry name" value="PyroP-dep_PFK_TP0108"/>
</dbReference>
<dbReference type="GO" id="GO:0003872">
    <property type="term" value="F:6-phosphofructokinase activity"/>
    <property type="evidence" value="ECO:0007669"/>
    <property type="project" value="UniProtKB-EC"/>
</dbReference>
<comment type="cofactor">
    <cofactor evidence="1">
        <name>Mg(2+)</name>
        <dbReference type="ChEBI" id="CHEBI:18420"/>
    </cofactor>
</comment>
<dbReference type="GO" id="GO:0006002">
    <property type="term" value="P:fructose 6-phosphate metabolic process"/>
    <property type="evidence" value="ECO:0007669"/>
    <property type="project" value="InterPro"/>
</dbReference>
<dbReference type="GO" id="GO:0005524">
    <property type="term" value="F:ATP binding"/>
    <property type="evidence" value="ECO:0007669"/>
    <property type="project" value="UniProtKB-KW"/>
</dbReference>
<dbReference type="NCBIfam" id="NF005301">
    <property type="entry name" value="PRK06830.1"/>
    <property type="match status" value="1"/>
</dbReference>
<dbReference type="FunFam" id="3.40.50.450:FF:000002">
    <property type="entry name" value="ATP-dependent 6-phosphofructokinase"/>
    <property type="match status" value="1"/>
</dbReference>
<dbReference type="InterPro" id="IPR050929">
    <property type="entry name" value="PFKA"/>
</dbReference>
<evidence type="ECO:0000256" key="7">
    <source>
        <dbReference type="ARBA" id="ARBA00022777"/>
    </source>
</evidence>
<evidence type="ECO:0000256" key="8">
    <source>
        <dbReference type="ARBA" id="ARBA00022840"/>
    </source>
</evidence>
<proteinExistence type="predicted"/>
<accession>A0A0D6QSC0</accession>
<evidence type="ECO:0000256" key="2">
    <source>
        <dbReference type="ARBA" id="ARBA00002659"/>
    </source>
</evidence>
<dbReference type="GO" id="GO:0046872">
    <property type="term" value="F:metal ion binding"/>
    <property type="evidence" value="ECO:0007669"/>
    <property type="project" value="UniProtKB-KW"/>
</dbReference>
<keyword evidence="3" id="KW-0021">Allosteric enzyme</keyword>
<evidence type="ECO:0000256" key="11">
    <source>
        <dbReference type="ARBA" id="ARBA00048070"/>
    </source>
</evidence>
<evidence type="ECO:0000259" key="12">
    <source>
        <dbReference type="Pfam" id="PF00365"/>
    </source>
</evidence>
<protein>
    <recommendedName>
        <fullName evidence="12">Phosphofructokinase domain-containing protein</fullName>
    </recommendedName>
</protein>
<dbReference type="PRINTS" id="PR00476">
    <property type="entry name" value="PHFRCTKINASE"/>
</dbReference>
<name>A0A0D6QSC0_ARACU</name>
<comment type="function">
    <text evidence="2">Catalyzes the phosphorylation of D-fructose 6-phosphate to fructose 1,6-bisphosphate by ATP, the first committing step of glycolysis.</text>
</comment>
<sequence length="474" mass="52508">MEGVAEKPMAVDLPRFSGGFHAQSYRMKIEAIPHLREYVPDLPAFENPLMHSEYFRPVEGFFVTETDMVMENIIINIDSPAMNKDRVFYHRAGPRSKVCFEPHEVRAAVATCGGLCPGLNTVIRELIYGLWFQYGVRDIKGIRAGYRGFYSREPLALDPKMAHLWHKIGGTVLETSRGGFDVEKIVDAIEKYGFNQVYLIGGDGTMRGALKVFEEVRRRGLKVCVAGIPGNVDNDMGIIDKSFGFQTAVESAQSAISAAAVEADSATNGVGLVRLMGRQTGHIALHSTLASRDVDCCLIPEDPFYLEGEGGLFQLVERRLAENGRFVLVIAEGAGKDLMPPPPKDAAADDDEEQSYDMDVGPWLSNELKAWWKKQRPGELFTLKYIEPTCMLRDSPANATENHFCTLLANSCMHGVMAGYSGFVVGSINGMYAYVPLQKVAATNNFVDNNDPRWAWVRSVTSQPDFVSMRKAPD</sequence>
<evidence type="ECO:0000313" key="13">
    <source>
        <dbReference type="EMBL" id="JAG93266.1"/>
    </source>
</evidence>